<comment type="similarity">
    <text evidence="1">Belongs to the enoyl-CoA hydratase/isomerase family.</text>
</comment>
<evidence type="ECO:0000256" key="1">
    <source>
        <dbReference type="ARBA" id="ARBA00005254"/>
    </source>
</evidence>
<dbReference type="Pfam" id="PF00378">
    <property type="entry name" value="ECH_1"/>
    <property type="match status" value="1"/>
</dbReference>
<gene>
    <name evidence="2" type="ORF">D3874_05105</name>
</gene>
<keyword evidence="3" id="KW-1185">Reference proteome</keyword>
<dbReference type="InterPro" id="IPR014748">
    <property type="entry name" value="Enoyl-CoA_hydra_C"/>
</dbReference>
<evidence type="ECO:0000313" key="3">
    <source>
        <dbReference type="Proteomes" id="UP000284605"/>
    </source>
</evidence>
<protein>
    <submittedName>
        <fullName evidence="2">Enoyl-CoA hydratase/isomerase family protein</fullName>
    </submittedName>
</protein>
<dbReference type="PANTHER" id="PTHR43459">
    <property type="entry name" value="ENOYL-COA HYDRATASE"/>
    <property type="match status" value="1"/>
</dbReference>
<name>A0A418W8Y7_9PROT</name>
<dbReference type="OrthoDB" id="9781757at2"/>
<dbReference type="Gene3D" id="3.90.226.10">
    <property type="entry name" value="2-enoyl-CoA Hydratase, Chain A, domain 1"/>
    <property type="match status" value="1"/>
</dbReference>
<dbReference type="AlphaFoldDB" id="A0A418W8Y7"/>
<dbReference type="InterPro" id="IPR001753">
    <property type="entry name" value="Enoyl-CoA_hydra/iso"/>
</dbReference>
<evidence type="ECO:0000313" key="2">
    <source>
        <dbReference type="EMBL" id="RJF86479.1"/>
    </source>
</evidence>
<dbReference type="PANTHER" id="PTHR43459:SF1">
    <property type="entry name" value="EG:BACN32G11.4 PROTEIN"/>
    <property type="match status" value="1"/>
</dbReference>
<dbReference type="Gene3D" id="1.10.12.10">
    <property type="entry name" value="Lyase 2-enoyl-coa Hydratase, Chain A, domain 2"/>
    <property type="match status" value="1"/>
</dbReference>
<proteinExistence type="inferred from homology"/>
<dbReference type="CDD" id="cd06558">
    <property type="entry name" value="crotonase-like"/>
    <property type="match status" value="1"/>
</dbReference>
<dbReference type="GO" id="GO:0016853">
    <property type="term" value="F:isomerase activity"/>
    <property type="evidence" value="ECO:0007669"/>
    <property type="project" value="UniProtKB-KW"/>
</dbReference>
<reference evidence="2 3" key="1">
    <citation type="submission" date="2018-09" db="EMBL/GenBank/DDBJ databases">
        <authorList>
            <person name="Zhu H."/>
        </authorList>
    </citation>
    <scope>NUCLEOTIDE SEQUENCE [LARGE SCALE GENOMIC DNA]</scope>
    <source>
        <strain evidence="2 3">K1W22B-8</strain>
    </source>
</reference>
<dbReference type="RefSeq" id="WP_119777115.1">
    <property type="nucleotide sequence ID" value="NZ_QYUK01000011.1"/>
</dbReference>
<dbReference type="EMBL" id="QYUK01000011">
    <property type="protein sequence ID" value="RJF86479.1"/>
    <property type="molecule type" value="Genomic_DNA"/>
</dbReference>
<sequence length="276" mass="28913">MDGKTDAQSVSIVDRGLVLLRLDADGVAHMTLNRPDAANGLNIDMLRALEAVLLQVHGDSRIRALLVTGEGRNFCAGGDVHVFLEQGEGLPAFIRVATALLQSVAGLLIHLEVPVVAAVHGYAAGGGGMGLVCSADLVVAAESARFMAGATRVAMVPDAGVTASLSQIVGFRRAMEIVLLNEPLTAEEARQMGLINRVVADDRLLDEALALARRLARGAPAAQAATKRLMWSGIGQGVEAVMPIENATQAYLSGLADAREGLRAVIEKRAPRFLGQ</sequence>
<dbReference type="Proteomes" id="UP000284605">
    <property type="component" value="Unassembled WGS sequence"/>
</dbReference>
<dbReference type="SUPFAM" id="SSF52096">
    <property type="entry name" value="ClpP/crotonase"/>
    <property type="match status" value="1"/>
</dbReference>
<comment type="caution">
    <text evidence="2">The sequence shown here is derived from an EMBL/GenBank/DDBJ whole genome shotgun (WGS) entry which is preliminary data.</text>
</comment>
<keyword evidence="2" id="KW-0413">Isomerase</keyword>
<organism evidence="2 3">
    <name type="scientific">Oleomonas cavernae</name>
    <dbReference type="NCBI Taxonomy" id="2320859"/>
    <lineage>
        <taxon>Bacteria</taxon>
        <taxon>Pseudomonadati</taxon>
        <taxon>Pseudomonadota</taxon>
        <taxon>Alphaproteobacteria</taxon>
        <taxon>Acetobacterales</taxon>
        <taxon>Acetobacteraceae</taxon>
        <taxon>Oleomonas</taxon>
    </lineage>
</organism>
<dbReference type="InterPro" id="IPR029045">
    <property type="entry name" value="ClpP/crotonase-like_dom_sf"/>
</dbReference>
<accession>A0A418W8Y7</accession>